<dbReference type="Gene3D" id="1.10.530.10">
    <property type="match status" value="1"/>
</dbReference>
<organism evidence="4 5">
    <name type="scientific">Plastoroseomonas hellenica</name>
    <dbReference type="NCBI Taxonomy" id="2687306"/>
    <lineage>
        <taxon>Bacteria</taxon>
        <taxon>Pseudomonadati</taxon>
        <taxon>Pseudomonadota</taxon>
        <taxon>Alphaproteobacteria</taxon>
        <taxon>Acetobacterales</taxon>
        <taxon>Acetobacteraceae</taxon>
        <taxon>Plastoroseomonas</taxon>
    </lineage>
</organism>
<dbReference type="CDD" id="cd13400">
    <property type="entry name" value="LT_IagB-like"/>
    <property type="match status" value="1"/>
</dbReference>
<evidence type="ECO:0000259" key="3">
    <source>
        <dbReference type="Pfam" id="PF01464"/>
    </source>
</evidence>
<accession>A0ABS5EWC5</accession>
<protein>
    <submittedName>
        <fullName evidence="4">Lytic transglycosylase domain-containing protein</fullName>
    </submittedName>
</protein>
<feature type="domain" description="Transglycosylase SLT" evidence="3">
    <location>
        <begin position="36"/>
        <end position="159"/>
    </location>
</feature>
<gene>
    <name evidence="4" type="ORF">GXW71_07735</name>
</gene>
<dbReference type="Proteomes" id="UP001196870">
    <property type="component" value="Unassembled WGS sequence"/>
</dbReference>
<dbReference type="Pfam" id="PF01464">
    <property type="entry name" value="SLT"/>
    <property type="match status" value="1"/>
</dbReference>
<reference evidence="5" key="1">
    <citation type="journal article" date="2021" name="Syst. Appl. Microbiol.">
        <title>Roseomonas hellenica sp. nov., isolated from roots of wild-growing Alkanna tinctoria.</title>
        <authorList>
            <person name="Rat A."/>
            <person name="Naranjo H.D."/>
            <person name="Lebbe L."/>
            <person name="Cnockaert M."/>
            <person name="Krigas N."/>
            <person name="Grigoriadou K."/>
            <person name="Maloupa E."/>
            <person name="Willems A."/>
        </authorList>
    </citation>
    <scope>NUCLEOTIDE SEQUENCE [LARGE SCALE GENOMIC DNA]</scope>
    <source>
        <strain evidence="5">LMG 31523</strain>
    </source>
</reference>
<dbReference type="EMBL" id="JAAGBB010000007">
    <property type="protein sequence ID" value="MBR0664245.1"/>
    <property type="molecule type" value="Genomic_DNA"/>
</dbReference>
<evidence type="ECO:0000313" key="4">
    <source>
        <dbReference type="EMBL" id="MBR0664245.1"/>
    </source>
</evidence>
<sequence>MAVFAALLVASLAALLAAPGAALAQEDPWGLCRPAIERASAEAGIPAGLMMAIARVESGRREPLSGRIEPWPYAINAGGEGRYAGSQAEAVALVQGYLISGQRSIDVGCMQVNLAHHATAFGSLTEAFDPLTNARYAASFLRRLEQQGGWDAAVARYHSATPERGEPYRARVMAAMAGLPIPGGVAAPPARTPDPHVIVLSPAASQVRVEVLGRRRSEAPTPAQPPPMRGRVILIVRPR</sequence>
<dbReference type="InterPro" id="IPR008258">
    <property type="entry name" value="Transglycosylase_SLT_dom_1"/>
</dbReference>
<dbReference type="RefSeq" id="WP_211851842.1">
    <property type="nucleotide sequence ID" value="NZ_JAAGBB010000007.1"/>
</dbReference>
<proteinExistence type="inferred from homology"/>
<evidence type="ECO:0000256" key="2">
    <source>
        <dbReference type="SAM" id="SignalP"/>
    </source>
</evidence>
<keyword evidence="5" id="KW-1185">Reference proteome</keyword>
<name>A0ABS5EWC5_9PROT</name>
<evidence type="ECO:0000256" key="1">
    <source>
        <dbReference type="ARBA" id="ARBA00009387"/>
    </source>
</evidence>
<dbReference type="SUPFAM" id="SSF53955">
    <property type="entry name" value="Lysozyme-like"/>
    <property type="match status" value="1"/>
</dbReference>
<comment type="caution">
    <text evidence="4">The sequence shown here is derived from an EMBL/GenBank/DDBJ whole genome shotgun (WGS) entry which is preliminary data.</text>
</comment>
<keyword evidence="2" id="KW-0732">Signal</keyword>
<feature type="chain" id="PRO_5045678292" evidence="2">
    <location>
        <begin position="25"/>
        <end position="239"/>
    </location>
</feature>
<feature type="signal peptide" evidence="2">
    <location>
        <begin position="1"/>
        <end position="24"/>
    </location>
</feature>
<evidence type="ECO:0000313" key="5">
    <source>
        <dbReference type="Proteomes" id="UP001196870"/>
    </source>
</evidence>
<comment type="similarity">
    <text evidence="1">Belongs to the virb1 family.</text>
</comment>
<dbReference type="InterPro" id="IPR023346">
    <property type="entry name" value="Lysozyme-like_dom_sf"/>
</dbReference>